<evidence type="ECO:0000256" key="2">
    <source>
        <dbReference type="ARBA" id="ARBA00022676"/>
    </source>
</evidence>
<sequence>MVREIEMDGVGVEVSKRPHAVCLPFPAQGHISPMMKFAKLLHHRGFHITFVNSEYNHKRLLKSQGPSAFYISQDFCFEAIPDGLLPMDADATQDIPSLCDSTSKTCLGPFHNLLANLSLDKALPPVTCIVSDGIMSFAVKVGEDLGIPVALFWTASACSFTGVTHYRQLIDKGLTPLRGFSNKRVFGHHGRLDSRNEGYSSERSPKLSTYHRSRRRDAKLRLGVVERASKASAIILNTYDTLEYKVLEALSSMFPPIYTIGPNHLLVNKIVPQNTILSSIGSSLWKEEPECLQWLDSKEPDSVVYVNFGSITVMTPQQLVEFAWGLANSKKPFLWTIRPDLVKDDAAIFPSEFTQETKQRGLLVSWAPQEEVLNHPSIGGFLTHSGWNSTIESLSAGVPMVIWPFFADQQTNCWFLCTQWGVGLEIDSNVKRSEVEKLVRELMSGEKGKEMRKNAMEWKRKAEEATGPRGSSLLNLEKLVKDVLLQPSKPE</sequence>
<organism evidence="7">
    <name type="scientific">Prunus dulcis</name>
    <name type="common">Almond</name>
    <name type="synonym">Amygdalus dulcis</name>
    <dbReference type="NCBI Taxonomy" id="3755"/>
    <lineage>
        <taxon>Eukaryota</taxon>
        <taxon>Viridiplantae</taxon>
        <taxon>Streptophyta</taxon>
        <taxon>Embryophyta</taxon>
        <taxon>Tracheophyta</taxon>
        <taxon>Spermatophyta</taxon>
        <taxon>Magnoliopsida</taxon>
        <taxon>eudicotyledons</taxon>
        <taxon>Gunneridae</taxon>
        <taxon>Pentapetalae</taxon>
        <taxon>rosids</taxon>
        <taxon>fabids</taxon>
        <taxon>Rosales</taxon>
        <taxon>Rosaceae</taxon>
        <taxon>Amygdaloideae</taxon>
        <taxon>Amygdaleae</taxon>
        <taxon>Prunus</taxon>
    </lineage>
</organism>
<evidence type="ECO:0000256" key="6">
    <source>
        <dbReference type="SAM" id="MobiDB-lite"/>
    </source>
</evidence>
<dbReference type="InterPro" id="IPR002213">
    <property type="entry name" value="UDP_glucos_trans"/>
</dbReference>
<dbReference type="FunFam" id="3.40.50.2000:FF:000027">
    <property type="entry name" value="Glycosyltransferase"/>
    <property type="match status" value="1"/>
</dbReference>
<name>A0A5H2Y2M4_PRUDU</name>
<keyword evidence="2 4" id="KW-0328">Glycosyltransferase</keyword>
<dbReference type="PROSITE" id="PS00375">
    <property type="entry name" value="UDPGT"/>
    <property type="match status" value="1"/>
</dbReference>
<dbReference type="EC" id="2.4.1.-" evidence="5"/>
<proteinExistence type="inferred from homology"/>
<accession>A0A5H2Y2M4</accession>
<gene>
    <name evidence="7" type="ORF">Prudu_116S000200</name>
</gene>
<dbReference type="PANTHER" id="PTHR11926">
    <property type="entry name" value="GLUCOSYL/GLUCURONOSYL TRANSFERASES"/>
    <property type="match status" value="1"/>
</dbReference>
<keyword evidence="3 4" id="KW-0808">Transferase</keyword>
<comment type="similarity">
    <text evidence="1 4">Belongs to the UDP-glycosyltransferase family.</text>
</comment>
<dbReference type="GO" id="GO:0080044">
    <property type="term" value="F:quercetin 7-O-glucosyltransferase activity"/>
    <property type="evidence" value="ECO:0007669"/>
    <property type="project" value="TreeGrafter"/>
</dbReference>
<feature type="compositionally biased region" description="Basic and acidic residues" evidence="6">
    <location>
        <begin position="450"/>
        <end position="466"/>
    </location>
</feature>
<dbReference type="EMBL" id="AP020453">
    <property type="protein sequence ID" value="BBN67570.1"/>
    <property type="molecule type" value="Genomic_DNA"/>
</dbReference>
<feature type="region of interest" description="Disordered" evidence="6">
    <location>
        <begin position="450"/>
        <end position="469"/>
    </location>
</feature>
<reference evidence="7" key="1">
    <citation type="journal article" date="2019" name="Science">
        <title>Mutation of a bHLH transcription factor allowed almond domestication.</title>
        <authorList>
            <person name="Sanchez-Perez R."/>
            <person name="Pavan S."/>
            <person name="Mazzeo R."/>
            <person name="Moldovan C."/>
            <person name="Aiese Cigliano R."/>
            <person name="Del Cueto J."/>
            <person name="Ricciardi F."/>
            <person name="Lotti C."/>
            <person name="Ricciardi L."/>
            <person name="Dicenta F."/>
            <person name="Lopez-Marques R.L."/>
            <person name="Lindberg Moller B."/>
        </authorList>
    </citation>
    <scope>NUCLEOTIDE SEQUENCE</scope>
</reference>
<dbReference type="Pfam" id="PF00201">
    <property type="entry name" value="UDPGT"/>
    <property type="match status" value="1"/>
</dbReference>
<dbReference type="SUPFAM" id="SSF53756">
    <property type="entry name" value="UDP-Glycosyltransferase/glycogen phosphorylase"/>
    <property type="match status" value="1"/>
</dbReference>
<dbReference type="PANTHER" id="PTHR11926:SF1407">
    <property type="entry name" value="7-DEOXYLOGANETIN GLUCOSYLTRANSFERASE-LIKE"/>
    <property type="match status" value="1"/>
</dbReference>
<evidence type="ECO:0000256" key="5">
    <source>
        <dbReference type="RuleBase" id="RU362057"/>
    </source>
</evidence>
<evidence type="ECO:0000256" key="3">
    <source>
        <dbReference type="ARBA" id="ARBA00022679"/>
    </source>
</evidence>
<dbReference type="AlphaFoldDB" id="A0A5H2Y2M4"/>
<evidence type="ECO:0000256" key="1">
    <source>
        <dbReference type="ARBA" id="ARBA00009995"/>
    </source>
</evidence>
<dbReference type="GO" id="GO:0080043">
    <property type="term" value="F:quercetin 3-O-glucosyltransferase activity"/>
    <property type="evidence" value="ECO:0007669"/>
    <property type="project" value="TreeGrafter"/>
</dbReference>
<evidence type="ECO:0000256" key="4">
    <source>
        <dbReference type="RuleBase" id="RU003718"/>
    </source>
</evidence>
<dbReference type="InterPro" id="IPR035595">
    <property type="entry name" value="UDP_glycos_trans_CS"/>
</dbReference>
<dbReference type="Gene3D" id="3.40.50.2000">
    <property type="entry name" value="Glycogen Phosphorylase B"/>
    <property type="match status" value="2"/>
</dbReference>
<dbReference type="CDD" id="cd03784">
    <property type="entry name" value="GT1_Gtf-like"/>
    <property type="match status" value="1"/>
</dbReference>
<evidence type="ECO:0000313" key="7">
    <source>
        <dbReference type="EMBL" id="BBN67570.1"/>
    </source>
</evidence>
<dbReference type="FunFam" id="3.40.50.2000:FF:000065">
    <property type="entry name" value="Glycosyltransferase"/>
    <property type="match status" value="1"/>
</dbReference>
<protein>
    <recommendedName>
        <fullName evidence="5">Glycosyltransferase</fullName>
        <ecNumber evidence="5">2.4.1.-</ecNumber>
    </recommendedName>
</protein>